<sequence>MNIYDIKSPDDIKHCSIPELEDLCVQIREFLIDSVSKTGGHLSSNLGIVELSVAMHYVFSTPQDKFLFDVGHQSYVHKILTGRVSQFPTLRQYKGLAGFQKRNESEHDAWEAGHSSTSLSGALGMAIARDLRHEDFEVVPVIGDGALSGGMAMEALNQIGALNSKMVIIFNDNNMSISKNVGAMDEAFTRLRTSRPYNNLKEDLKGALSGTKTGSAVLKSMRSVKNAVKANVVDTSIFGEFNLDYIGPVDGHDLRTLIKVLHNAKNHDGPIVVHVMTKKGKGYSFAEEDKEGNWHGVSQFDPQSGQTLAKMPAGHLSWSEVISKTLIDLAQQDERIVGITPAMIGGSKLRDFFNEFPERAFDCGIAEEHAMTFAAGLATSGIRPFISVYSSFLQRAYDQINHDVARMDLPVVIGIDRCGLVGEDGETHHGVFDITMLRSIPNMILSQPKDAIEAQNLMYTAFMQSHPFTIRYPRGNTPYQKLKHYTPLEIGSWTSWQMDTYEVIIITYGPDVDRIISKAKVNQLPVRVVNARFFKPIDTMMLEEICAQKKPVIIYESDMLAGGLSSAILEYVNDHHLATEFIRLGIRDHYVTHGSLPQLRKLEHLDINSLCELILDLIKEKHHAN</sequence>
<dbReference type="Pfam" id="PF13292">
    <property type="entry name" value="DXP_synthase_N"/>
    <property type="match status" value="1"/>
</dbReference>
<comment type="cofactor">
    <cofactor evidence="10">
        <name>Mg(2+)</name>
        <dbReference type="ChEBI" id="CHEBI:18420"/>
    </cofactor>
    <text evidence="10">Binds 1 Mg(2+) ion per subunit.</text>
</comment>
<dbReference type="EC" id="2.2.1.7" evidence="10"/>
<dbReference type="RefSeq" id="WP_117453649.1">
    <property type="nucleotide sequence ID" value="NZ_CP060636.1"/>
</dbReference>
<comment type="catalytic activity">
    <reaction evidence="10">
        <text>D-glyceraldehyde 3-phosphate + pyruvate + H(+) = 1-deoxy-D-xylulose 5-phosphate + CO2</text>
        <dbReference type="Rhea" id="RHEA:12605"/>
        <dbReference type="ChEBI" id="CHEBI:15361"/>
        <dbReference type="ChEBI" id="CHEBI:15378"/>
        <dbReference type="ChEBI" id="CHEBI:16526"/>
        <dbReference type="ChEBI" id="CHEBI:57792"/>
        <dbReference type="ChEBI" id="CHEBI:59776"/>
        <dbReference type="EC" id="2.2.1.7"/>
    </reaction>
</comment>
<keyword evidence="5 10" id="KW-0479">Metal-binding</keyword>
<evidence type="ECO:0000259" key="11">
    <source>
        <dbReference type="SMART" id="SM00861"/>
    </source>
</evidence>
<comment type="function">
    <text evidence="10">Catalyzes the acyloin condensation reaction between C atoms 2 and 3 of pyruvate and glyceraldehyde 3-phosphate to yield 1-deoxy-D-xylulose-5-phosphate (DXP).</text>
</comment>
<reference evidence="12 13" key="1">
    <citation type="submission" date="2020-08" db="EMBL/GenBank/DDBJ databases">
        <authorList>
            <person name="Liu C."/>
            <person name="Sun Q."/>
        </authorList>
    </citation>
    <scope>NUCLEOTIDE SEQUENCE [LARGE SCALE GENOMIC DNA]</scope>
    <source>
        <strain evidence="12 13">NSJ-61</strain>
    </source>
</reference>
<accession>A0A7G9GMI3</accession>
<evidence type="ECO:0000256" key="6">
    <source>
        <dbReference type="ARBA" id="ARBA00022842"/>
    </source>
</evidence>
<dbReference type="Gene3D" id="3.40.50.970">
    <property type="match status" value="2"/>
</dbReference>
<evidence type="ECO:0000256" key="3">
    <source>
        <dbReference type="ARBA" id="ARBA00011738"/>
    </source>
</evidence>
<dbReference type="EMBL" id="CP060636">
    <property type="protein sequence ID" value="QNM12015.1"/>
    <property type="molecule type" value="Genomic_DNA"/>
</dbReference>
<keyword evidence="7 10" id="KW-0784">Thiamine biosynthesis</keyword>
<dbReference type="GO" id="GO:0009228">
    <property type="term" value="P:thiamine biosynthetic process"/>
    <property type="evidence" value="ECO:0007669"/>
    <property type="project" value="UniProtKB-UniRule"/>
</dbReference>
<dbReference type="HAMAP" id="MF_00315">
    <property type="entry name" value="DXP_synth"/>
    <property type="match status" value="1"/>
</dbReference>
<dbReference type="Gene3D" id="3.40.50.920">
    <property type="match status" value="1"/>
</dbReference>
<evidence type="ECO:0000256" key="1">
    <source>
        <dbReference type="ARBA" id="ARBA00004980"/>
    </source>
</evidence>
<dbReference type="Proteomes" id="UP000515856">
    <property type="component" value="Chromosome"/>
</dbReference>
<dbReference type="GO" id="GO:0030976">
    <property type="term" value="F:thiamine pyrophosphate binding"/>
    <property type="evidence" value="ECO:0007669"/>
    <property type="project" value="UniProtKB-UniRule"/>
</dbReference>
<feature type="binding site" evidence="10">
    <location>
        <position position="173"/>
    </location>
    <ligand>
        <name>Mg(2+)</name>
        <dbReference type="ChEBI" id="CHEBI:18420"/>
    </ligand>
</feature>
<evidence type="ECO:0000256" key="7">
    <source>
        <dbReference type="ARBA" id="ARBA00022977"/>
    </source>
</evidence>
<keyword evidence="13" id="KW-1185">Reference proteome</keyword>
<comment type="cofactor">
    <cofactor evidence="10">
        <name>thiamine diphosphate</name>
        <dbReference type="ChEBI" id="CHEBI:58937"/>
    </cofactor>
    <text evidence="10">Binds 1 thiamine pyrophosphate per subunit.</text>
</comment>
<dbReference type="InterPro" id="IPR009014">
    <property type="entry name" value="Transketo_C/PFOR_II"/>
</dbReference>
<feature type="binding site" evidence="10">
    <location>
        <position position="144"/>
    </location>
    <ligand>
        <name>Mg(2+)</name>
        <dbReference type="ChEBI" id="CHEBI:18420"/>
    </ligand>
</feature>
<dbReference type="NCBIfam" id="NF003933">
    <property type="entry name" value="PRK05444.2-2"/>
    <property type="match status" value="1"/>
</dbReference>
<dbReference type="SUPFAM" id="SSF52518">
    <property type="entry name" value="Thiamin diphosphate-binding fold (THDP-binding)"/>
    <property type="match status" value="2"/>
</dbReference>
<dbReference type="PANTHER" id="PTHR43322">
    <property type="entry name" value="1-D-DEOXYXYLULOSE 5-PHOSPHATE SYNTHASE-RELATED"/>
    <property type="match status" value="1"/>
</dbReference>
<dbReference type="NCBIfam" id="TIGR00204">
    <property type="entry name" value="dxs"/>
    <property type="match status" value="1"/>
</dbReference>
<dbReference type="GO" id="GO:0008661">
    <property type="term" value="F:1-deoxy-D-xylulose-5-phosphate synthase activity"/>
    <property type="evidence" value="ECO:0007669"/>
    <property type="project" value="UniProtKB-UniRule"/>
</dbReference>
<keyword evidence="4 10" id="KW-0808">Transferase</keyword>
<gene>
    <name evidence="10" type="primary">dxs</name>
    <name evidence="12" type="ORF">H9Q80_17500</name>
</gene>
<protein>
    <recommendedName>
        <fullName evidence="10">1-deoxy-D-xylulose-5-phosphate synthase</fullName>
        <ecNumber evidence="10">2.2.1.7</ecNumber>
    </recommendedName>
    <alternativeName>
        <fullName evidence="10">1-deoxyxylulose-5-phosphate synthase</fullName>
        <shortName evidence="10">DXP synthase</shortName>
        <shortName evidence="10">DXPS</shortName>
    </alternativeName>
</protein>
<comment type="similarity">
    <text evidence="2 10">Belongs to the transketolase family. DXPS subfamily.</text>
</comment>
<feature type="domain" description="Transketolase-like pyrimidine-binding" evidence="11">
    <location>
        <begin position="316"/>
        <end position="479"/>
    </location>
</feature>
<dbReference type="InterPro" id="IPR005477">
    <property type="entry name" value="Dxylulose-5-P_synthase"/>
</dbReference>
<keyword evidence="8 10" id="KW-0786">Thiamine pyrophosphate</keyword>
<feature type="binding site" evidence="10">
    <location>
        <position position="173"/>
    </location>
    <ligand>
        <name>thiamine diphosphate</name>
        <dbReference type="ChEBI" id="CHEBI:58937"/>
    </ligand>
</feature>
<dbReference type="SUPFAM" id="SSF52922">
    <property type="entry name" value="TK C-terminal domain-like"/>
    <property type="match status" value="1"/>
</dbReference>
<dbReference type="GO" id="GO:0016114">
    <property type="term" value="P:terpenoid biosynthetic process"/>
    <property type="evidence" value="ECO:0007669"/>
    <property type="project" value="UniProtKB-UniRule"/>
</dbReference>
<dbReference type="PROSITE" id="PS00802">
    <property type="entry name" value="TRANSKETOLASE_2"/>
    <property type="match status" value="1"/>
</dbReference>
<feature type="binding site" evidence="10">
    <location>
        <begin position="145"/>
        <end position="146"/>
    </location>
    <ligand>
        <name>thiamine diphosphate</name>
        <dbReference type="ChEBI" id="CHEBI:58937"/>
    </ligand>
</feature>
<dbReference type="GO" id="GO:0019288">
    <property type="term" value="P:isopentenyl diphosphate biosynthetic process, methylerythritol 4-phosphate pathway"/>
    <property type="evidence" value="ECO:0007669"/>
    <property type="project" value="TreeGrafter"/>
</dbReference>
<dbReference type="AlphaFoldDB" id="A0A7G9GMI3"/>
<dbReference type="SMART" id="SM00861">
    <property type="entry name" value="Transket_pyr"/>
    <property type="match status" value="1"/>
</dbReference>
<dbReference type="GO" id="GO:0000287">
    <property type="term" value="F:magnesium ion binding"/>
    <property type="evidence" value="ECO:0007669"/>
    <property type="project" value="UniProtKB-UniRule"/>
</dbReference>
<feature type="binding site" evidence="10">
    <location>
        <position position="72"/>
    </location>
    <ligand>
        <name>thiamine diphosphate</name>
        <dbReference type="ChEBI" id="CHEBI:58937"/>
    </ligand>
</feature>
<dbReference type="InterPro" id="IPR033248">
    <property type="entry name" value="Transketolase_C"/>
</dbReference>
<name>A0A7G9GMI3_9FIRM</name>
<dbReference type="PANTHER" id="PTHR43322:SF5">
    <property type="entry name" value="1-DEOXY-D-XYLULOSE-5-PHOSPHATE SYNTHASE, CHLOROPLASTIC"/>
    <property type="match status" value="1"/>
</dbReference>
<evidence type="ECO:0000256" key="2">
    <source>
        <dbReference type="ARBA" id="ARBA00011081"/>
    </source>
</evidence>
<dbReference type="CDD" id="cd07033">
    <property type="entry name" value="TPP_PYR_DXS_TK_like"/>
    <property type="match status" value="1"/>
</dbReference>
<dbReference type="Pfam" id="PF02780">
    <property type="entry name" value="Transketolase_C"/>
    <property type="match status" value="1"/>
</dbReference>
<evidence type="ECO:0000256" key="4">
    <source>
        <dbReference type="ARBA" id="ARBA00022679"/>
    </source>
</evidence>
<feature type="binding site" evidence="10">
    <location>
        <begin position="113"/>
        <end position="115"/>
    </location>
    <ligand>
        <name>thiamine diphosphate</name>
        <dbReference type="ChEBI" id="CHEBI:58937"/>
    </ligand>
</feature>
<dbReference type="PROSITE" id="PS00801">
    <property type="entry name" value="TRANSKETOLASE_1"/>
    <property type="match status" value="1"/>
</dbReference>
<feature type="binding site" evidence="10">
    <location>
        <position position="283"/>
    </location>
    <ligand>
        <name>thiamine diphosphate</name>
        <dbReference type="ChEBI" id="CHEBI:58937"/>
    </ligand>
</feature>
<dbReference type="KEGG" id="ehn:H9Q80_17500"/>
<evidence type="ECO:0000256" key="8">
    <source>
        <dbReference type="ARBA" id="ARBA00023052"/>
    </source>
</evidence>
<dbReference type="UniPathway" id="UPA00064">
    <property type="reaction ID" value="UER00091"/>
</dbReference>
<keyword evidence="6 10" id="KW-0460">Magnesium</keyword>
<dbReference type="CDD" id="cd02007">
    <property type="entry name" value="TPP_DXS"/>
    <property type="match status" value="1"/>
</dbReference>
<evidence type="ECO:0000256" key="9">
    <source>
        <dbReference type="ARBA" id="ARBA00023229"/>
    </source>
</evidence>
<comment type="subunit">
    <text evidence="3 10">Homodimer.</text>
</comment>
<dbReference type="InterPro" id="IPR029061">
    <property type="entry name" value="THDP-binding"/>
</dbReference>
<organism evidence="12 13">
    <name type="scientific">[Eubacterium] hominis</name>
    <dbReference type="NCBI Taxonomy" id="2764325"/>
    <lineage>
        <taxon>Bacteria</taxon>
        <taxon>Bacillati</taxon>
        <taxon>Bacillota</taxon>
        <taxon>Erysipelotrichia</taxon>
        <taxon>Erysipelotrichales</taxon>
        <taxon>Erysipelotrichaceae</taxon>
        <taxon>Amedibacillus</taxon>
    </lineage>
</organism>
<dbReference type="InterPro" id="IPR049557">
    <property type="entry name" value="Transketolase_CS"/>
</dbReference>
<keyword evidence="9 10" id="KW-0414">Isoprene biosynthesis</keyword>
<evidence type="ECO:0000313" key="13">
    <source>
        <dbReference type="Proteomes" id="UP000515856"/>
    </source>
</evidence>
<dbReference type="InterPro" id="IPR005475">
    <property type="entry name" value="Transketolase-like_Pyr-bd"/>
</dbReference>
<comment type="pathway">
    <text evidence="1 10">Metabolic intermediate biosynthesis; 1-deoxy-D-xylulose 5-phosphate biosynthesis; 1-deoxy-D-xylulose 5-phosphate from D-glyceraldehyde 3-phosphate and pyruvate: step 1/1.</text>
</comment>
<feature type="binding site" evidence="10">
    <location>
        <position position="367"/>
    </location>
    <ligand>
        <name>thiamine diphosphate</name>
        <dbReference type="ChEBI" id="CHEBI:58937"/>
    </ligand>
</feature>
<evidence type="ECO:0000256" key="10">
    <source>
        <dbReference type="HAMAP-Rule" id="MF_00315"/>
    </source>
</evidence>
<evidence type="ECO:0000313" key="12">
    <source>
        <dbReference type="EMBL" id="QNM12015.1"/>
    </source>
</evidence>
<dbReference type="GO" id="GO:0005829">
    <property type="term" value="C:cytosol"/>
    <property type="evidence" value="ECO:0007669"/>
    <property type="project" value="TreeGrafter"/>
</dbReference>
<dbReference type="InterPro" id="IPR020826">
    <property type="entry name" value="Transketolase_BS"/>
</dbReference>
<evidence type="ECO:0000256" key="5">
    <source>
        <dbReference type="ARBA" id="ARBA00022723"/>
    </source>
</evidence>
<proteinExistence type="inferred from homology"/>
<dbReference type="Pfam" id="PF02779">
    <property type="entry name" value="Transket_pyr"/>
    <property type="match status" value="1"/>
</dbReference>